<dbReference type="InterPro" id="IPR019495">
    <property type="entry name" value="EXOSC1_C"/>
</dbReference>
<dbReference type="Pfam" id="PF10447">
    <property type="entry name" value="EXOSC1"/>
    <property type="match status" value="1"/>
</dbReference>
<dbReference type="Pfam" id="PF06218">
    <property type="entry name" value="NPR2"/>
    <property type="match status" value="1"/>
</dbReference>
<proteinExistence type="inferred from homology"/>
<dbReference type="GO" id="GO:0010508">
    <property type="term" value="P:positive regulation of autophagy"/>
    <property type="evidence" value="ECO:0007669"/>
    <property type="project" value="TreeGrafter"/>
</dbReference>
<dbReference type="Proteomes" id="UP000050795">
    <property type="component" value="Unassembled WGS sequence"/>
</dbReference>
<reference evidence="3" key="1">
    <citation type="submission" date="2022-06" db="EMBL/GenBank/DDBJ databases">
        <authorList>
            <person name="Berger JAMES D."/>
            <person name="Berger JAMES D."/>
        </authorList>
    </citation>
    <scope>NUCLEOTIDE SEQUENCE [LARGE SCALE GENOMIC DNA]</scope>
</reference>
<dbReference type="WBParaSite" id="TREG1_86560.1">
    <property type="protein sequence ID" value="TREG1_86560.1"/>
    <property type="gene ID" value="TREG1_86560"/>
</dbReference>
<keyword evidence="3" id="KW-1185">Reference proteome</keyword>
<organism evidence="3 4">
    <name type="scientific">Trichobilharzia regenti</name>
    <name type="common">Nasal bird schistosome</name>
    <dbReference type="NCBI Taxonomy" id="157069"/>
    <lineage>
        <taxon>Eukaryota</taxon>
        <taxon>Metazoa</taxon>
        <taxon>Spiralia</taxon>
        <taxon>Lophotrochozoa</taxon>
        <taxon>Platyhelminthes</taxon>
        <taxon>Trematoda</taxon>
        <taxon>Digenea</taxon>
        <taxon>Strigeidida</taxon>
        <taxon>Schistosomatoidea</taxon>
        <taxon>Schistosomatidae</taxon>
        <taxon>Trichobilharzia</taxon>
    </lineage>
</organism>
<dbReference type="InterPro" id="IPR009348">
    <property type="entry name" value="NPR2-like"/>
</dbReference>
<evidence type="ECO:0000313" key="4">
    <source>
        <dbReference type="WBParaSite" id="TREG1_86560.1"/>
    </source>
</evidence>
<reference evidence="4" key="2">
    <citation type="submission" date="2023-11" db="UniProtKB">
        <authorList>
            <consortium name="WormBaseParasite"/>
        </authorList>
    </citation>
    <scope>IDENTIFICATION</scope>
</reference>
<dbReference type="GO" id="GO:0005774">
    <property type="term" value="C:vacuolar membrane"/>
    <property type="evidence" value="ECO:0007669"/>
    <property type="project" value="TreeGrafter"/>
</dbReference>
<evidence type="ECO:0000259" key="2">
    <source>
        <dbReference type="Pfam" id="PF10447"/>
    </source>
</evidence>
<dbReference type="Gene3D" id="2.40.50.100">
    <property type="match status" value="1"/>
</dbReference>
<dbReference type="PANTHER" id="PTHR12991">
    <property type="entry name" value="NITROGEN PERMEASE REGULATOR 2/TUMOR SUPPRESSOR CANDIDATE 4"/>
    <property type="match status" value="1"/>
</dbReference>
<name>A0AA85KHR0_TRIRE</name>
<feature type="domain" description="Exosome complex component CSL4 C-terminal" evidence="2">
    <location>
        <begin position="98"/>
        <end position="135"/>
    </location>
</feature>
<evidence type="ECO:0000256" key="1">
    <source>
        <dbReference type="ARBA" id="ARBA00008433"/>
    </source>
</evidence>
<evidence type="ECO:0000313" key="3">
    <source>
        <dbReference type="Proteomes" id="UP000050795"/>
    </source>
</evidence>
<dbReference type="PANTHER" id="PTHR12991:SF10">
    <property type="entry name" value="GATOR COMPLEX PROTEIN NPRL2"/>
    <property type="match status" value="1"/>
</dbReference>
<dbReference type="GO" id="GO:1990130">
    <property type="term" value="C:GATOR1 complex"/>
    <property type="evidence" value="ECO:0007669"/>
    <property type="project" value="TreeGrafter"/>
</dbReference>
<dbReference type="InterPro" id="IPR012340">
    <property type="entry name" value="NA-bd_OB-fold"/>
</dbReference>
<dbReference type="AlphaFoldDB" id="A0AA85KHR0"/>
<sequence>MRSERVVVPGDLICSSDASRKSGLSTYVCSGNILSSAFGFVKEESHADGTKTYSVDPLKPAGIVPNIGSLVLAKVSSITWRFVRCDIVAVGDTCLAGPFKGLIRREDIRATQRDQAEPADCFRPGDIVRARVINLLGPGAYANAGSIMSSTSSQTLSTLLSTQALSCSLAATSDANLGGSNSVCLLSTAEPNLGVVLGLGRSPENNLLELLGSTSGSPLVPVGWTEMLCPQTLARYHRKVARVPDELAGVRTTELAAILCATFENVQGTVIAYQYPPNYVSPTQFKEIGNAVIPRAELAFRLVTIEAFKHYVIGCLQRIEGVQYKRNTLQFNICLVIKPRSTPDRDDISHWQFWDDQSAGGLRPNVQAAYEALTLKINRYFYSLEEQCAFLSRALGHHDGAVNSVNLPCLDSIYKQLHESGMCIISFPNCGSLYLRFSPRQDRGSYSNLSFDTSELVHEHITNSDTELKFDQKIRQINLHYNNQLVFPNFNPQTESEVTDDCVFVLIASPSYKCHSKLGYNMSGGWRPLDAVAQRILPYIDGKRRLMELAHLAQLDVTIARLCLIDLARIGVVRSLPYPTFLVPSLQVERFSNMNLIPGWLGLPRLATLLTDYNLSRICLETVVPRNHHPHKPNGLCIHDIFRLYTVLCASSNFSLPYLVSANPHIRFTEYPNCMNSSSSSSYYSLPPIQPSKFCPCYTFQFHKRHHRHCSKISLLSLVQFGEVNGLIRRIQCYPISDKLAIPDEQTSNHRLPSVASLSKESSSATSAVIITPNSSMNSTLRQIKTHSNSLRHNPSKFSKKPKIINEQMWSTAKSMLMDGQHSLDSIITFMVMNNDSSVESPPTVHKIPEHITEISQLYRFDECLSGQMPHNDHDISQINRSKLSNSFSFSPDDTIVNNNSQIVEEIIAHDRILDNRLWSKPEDCMTAFIGPLDLDKTHLTLPDLYWMWR</sequence>
<dbReference type="GO" id="GO:1904262">
    <property type="term" value="P:negative regulation of TORC1 signaling"/>
    <property type="evidence" value="ECO:0007669"/>
    <property type="project" value="TreeGrafter"/>
</dbReference>
<dbReference type="GO" id="GO:0005096">
    <property type="term" value="F:GTPase activator activity"/>
    <property type="evidence" value="ECO:0007669"/>
    <property type="project" value="TreeGrafter"/>
</dbReference>
<dbReference type="GO" id="GO:0003723">
    <property type="term" value="F:RNA binding"/>
    <property type="evidence" value="ECO:0007669"/>
    <property type="project" value="InterPro"/>
</dbReference>
<dbReference type="Gene3D" id="2.40.50.140">
    <property type="entry name" value="Nucleic acid-binding proteins"/>
    <property type="match status" value="1"/>
</dbReference>
<dbReference type="SUPFAM" id="SSF50249">
    <property type="entry name" value="Nucleic acid-binding proteins"/>
    <property type="match status" value="1"/>
</dbReference>
<dbReference type="GO" id="GO:0034198">
    <property type="term" value="P:cellular response to amino acid starvation"/>
    <property type="evidence" value="ECO:0007669"/>
    <property type="project" value="TreeGrafter"/>
</dbReference>
<dbReference type="GO" id="GO:0000178">
    <property type="term" value="C:exosome (RNase complex)"/>
    <property type="evidence" value="ECO:0007669"/>
    <property type="project" value="InterPro"/>
</dbReference>
<protein>
    <recommendedName>
        <fullName evidence="2">Exosome complex component CSL4 C-terminal domain-containing protein</fullName>
    </recommendedName>
</protein>
<comment type="similarity">
    <text evidence="1">Belongs to the NPR2 family.</text>
</comment>
<accession>A0AA85KHR0</accession>